<evidence type="ECO:0000313" key="2">
    <source>
        <dbReference type="EMBL" id="MFC7392788.1"/>
    </source>
</evidence>
<dbReference type="InterPro" id="IPR036514">
    <property type="entry name" value="SGNH_hydro_sf"/>
</dbReference>
<dbReference type="CDD" id="cd04506">
    <property type="entry name" value="SGNH_hydrolase_YpmR_like"/>
    <property type="match status" value="1"/>
</dbReference>
<dbReference type="EMBL" id="JBHTCO010000005">
    <property type="protein sequence ID" value="MFC7392788.1"/>
    <property type="molecule type" value="Genomic_DNA"/>
</dbReference>
<sequence length="266" mass="30343">MVTLKRKMIYITAAVLLCIGVVMTVAAYPFRTEQVQKVQPSHKDIIKKSPVHIVGIGDSLTKGVGDPKNGGYFGDFTNHLKTLDTVSKVTVNNFGITGDTTSDLLKVLDREDVKKQIKNANIICLTIGGNDLVNVLKSNFLNLKQGDFVSERNQFQKNFNNIIQKIRQENTSATIYYFGLYNPFQDYLDKDLNKEFFDILHEWNNASQHILSMYSHTVFIPTEDIFKGKTNALLYKDHFHPNPKGYQLMTKRLLSYYEAYKVKNAS</sequence>
<keyword evidence="2" id="KW-0378">Hydrolase</keyword>
<dbReference type="SUPFAM" id="SSF52266">
    <property type="entry name" value="SGNH hydrolase"/>
    <property type="match status" value="1"/>
</dbReference>
<dbReference type="PANTHER" id="PTHR30383">
    <property type="entry name" value="THIOESTERASE 1/PROTEASE 1/LYSOPHOSPHOLIPASE L1"/>
    <property type="match status" value="1"/>
</dbReference>
<comment type="caution">
    <text evidence="2">The sequence shown here is derived from an EMBL/GenBank/DDBJ whole genome shotgun (WGS) entry which is preliminary data.</text>
</comment>
<name>A0ABW2PTP1_9BACL</name>
<dbReference type="InterPro" id="IPR051532">
    <property type="entry name" value="Ester_Hydrolysis_Enzymes"/>
</dbReference>
<dbReference type="PANTHER" id="PTHR30383:SF27">
    <property type="entry name" value="SPORE GERMINATION LIPASE LIPC"/>
    <property type="match status" value="1"/>
</dbReference>
<dbReference type="GO" id="GO:0016787">
    <property type="term" value="F:hydrolase activity"/>
    <property type="evidence" value="ECO:0007669"/>
    <property type="project" value="UniProtKB-KW"/>
</dbReference>
<dbReference type="Pfam" id="PF13472">
    <property type="entry name" value="Lipase_GDSL_2"/>
    <property type="match status" value="1"/>
</dbReference>
<feature type="domain" description="SGNH hydrolase-type esterase" evidence="1">
    <location>
        <begin position="56"/>
        <end position="248"/>
    </location>
</feature>
<accession>A0ABW2PTP1</accession>
<organism evidence="2 3">
    <name type="scientific">Scopulibacillus cellulosilyticus</name>
    <dbReference type="NCBI Taxonomy" id="2665665"/>
    <lineage>
        <taxon>Bacteria</taxon>
        <taxon>Bacillati</taxon>
        <taxon>Bacillota</taxon>
        <taxon>Bacilli</taxon>
        <taxon>Bacillales</taxon>
        <taxon>Sporolactobacillaceae</taxon>
        <taxon>Scopulibacillus</taxon>
    </lineage>
</organism>
<keyword evidence="3" id="KW-1185">Reference proteome</keyword>
<dbReference type="Gene3D" id="3.40.50.1110">
    <property type="entry name" value="SGNH hydrolase"/>
    <property type="match status" value="1"/>
</dbReference>
<dbReference type="Proteomes" id="UP001596505">
    <property type="component" value="Unassembled WGS sequence"/>
</dbReference>
<gene>
    <name evidence="2" type="ORF">ACFQRG_07285</name>
</gene>
<dbReference type="InterPro" id="IPR013830">
    <property type="entry name" value="SGNH_hydro"/>
</dbReference>
<reference evidence="3" key="1">
    <citation type="journal article" date="2019" name="Int. J. Syst. Evol. Microbiol.">
        <title>The Global Catalogue of Microorganisms (GCM) 10K type strain sequencing project: providing services to taxonomists for standard genome sequencing and annotation.</title>
        <authorList>
            <consortium name="The Broad Institute Genomics Platform"/>
            <consortium name="The Broad Institute Genome Sequencing Center for Infectious Disease"/>
            <person name="Wu L."/>
            <person name="Ma J."/>
        </authorList>
    </citation>
    <scope>NUCLEOTIDE SEQUENCE [LARGE SCALE GENOMIC DNA]</scope>
    <source>
        <strain evidence="3">CGMCC 1.16305</strain>
    </source>
</reference>
<protein>
    <submittedName>
        <fullName evidence="2">SGNH/GDSL hydrolase family protein</fullName>
    </submittedName>
</protein>
<dbReference type="RefSeq" id="WP_380965197.1">
    <property type="nucleotide sequence ID" value="NZ_JBHTCO010000005.1"/>
</dbReference>
<evidence type="ECO:0000259" key="1">
    <source>
        <dbReference type="Pfam" id="PF13472"/>
    </source>
</evidence>
<proteinExistence type="predicted"/>
<evidence type="ECO:0000313" key="3">
    <source>
        <dbReference type="Proteomes" id="UP001596505"/>
    </source>
</evidence>